<accession>A0ABS9DBJ0</accession>
<dbReference type="InterPro" id="IPR018891">
    <property type="entry name" value="AIPR_C"/>
</dbReference>
<evidence type="ECO:0000313" key="3">
    <source>
        <dbReference type="Proteomes" id="UP001521137"/>
    </source>
</evidence>
<gene>
    <name evidence="2" type="ORF">L0668_19615</name>
</gene>
<sequence length="570" mass="65469">MANINDFKILNLKCRKYYKLLEDTVELEEKAESEVQKSRLGFYIFMLESLCGVKEIEDLASLITDTDFNKYLNGTTDEDFGIDAVYIDDDEKQINLFNFKYREKFKANNHQSLNETILSTKYVNAIINEDTTEMNGKPKKFADEVIEKLNSNDVWKFNLYVVSNESVEISTDEFNIKQLKQLYDLELIPIGLPFIADILSIRPEPIKASLILEPEALMSYTEHSLSSSKSYIARLTSSEVVRITCNDQVLRNKYNIEDLGPIASVNLDFGSLFDNVRGFVVKSKYNQNIEKSLKEAPSKFFMYNNGITIVAKTIKTTPFNANKKLKLEIDDFQILNGGQTVRSIHNFNSKDALNISEYLSKSEILVRIFVTDSDDNSVNKIAEYTNSQNTISATDLKSLSSEQIAIEQFLEEHDIIYARKTGDTGRSDNKIYKYKISMERFGQLLLALKGFPEKSSNQKQHIFGKYYTDLFDSQSFDVSEAPTIIETYFNVISEYSNLKAKYIPLEQKFFYIMHINKFNSGMSINEQITFLEDAIKEFTPMGKTTTDARKMIQVGFRETIDKKLTSLMSD</sequence>
<dbReference type="EMBL" id="JAKGAS010000018">
    <property type="protein sequence ID" value="MCF2950326.1"/>
    <property type="molecule type" value="Genomic_DNA"/>
</dbReference>
<dbReference type="Proteomes" id="UP001521137">
    <property type="component" value="Unassembled WGS sequence"/>
</dbReference>
<reference evidence="2 3" key="1">
    <citation type="submission" date="2022-01" db="EMBL/GenBank/DDBJ databases">
        <title>Paraglaciecola sp. G1-23.</title>
        <authorList>
            <person name="Jin M.S."/>
            <person name="Han D.M."/>
            <person name="Kim H.M."/>
            <person name="Jeon C.O."/>
        </authorList>
    </citation>
    <scope>NUCLEOTIDE SEQUENCE [LARGE SCALE GENOMIC DNA]</scope>
    <source>
        <strain evidence="2 3">G1-23</strain>
    </source>
</reference>
<proteinExistence type="predicted"/>
<name>A0ABS9DBJ0_9ALTE</name>
<organism evidence="2 3">
    <name type="scientific">Paraglaciecola algarum</name>
    <dbReference type="NCBI Taxonomy" id="3050085"/>
    <lineage>
        <taxon>Bacteria</taxon>
        <taxon>Pseudomonadati</taxon>
        <taxon>Pseudomonadota</taxon>
        <taxon>Gammaproteobacteria</taxon>
        <taxon>Alteromonadales</taxon>
        <taxon>Alteromonadaceae</taxon>
        <taxon>Paraglaciecola</taxon>
    </lineage>
</organism>
<feature type="domain" description="Abortive phage infection protein C-terminal" evidence="1">
    <location>
        <begin position="272"/>
        <end position="499"/>
    </location>
</feature>
<dbReference type="Pfam" id="PF10592">
    <property type="entry name" value="AIPR"/>
    <property type="match status" value="1"/>
</dbReference>
<evidence type="ECO:0000259" key="1">
    <source>
        <dbReference type="Pfam" id="PF10592"/>
    </source>
</evidence>
<keyword evidence="3" id="KW-1185">Reference proteome</keyword>
<dbReference type="RefSeq" id="WP_235314428.1">
    <property type="nucleotide sequence ID" value="NZ_JAKGAS010000018.1"/>
</dbReference>
<evidence type="ECO:0000313" key="2">
    <source>
        <dbReference type="EMBL" id="MCF2950326.1"/>
    </source>
</evidence>
<comment type="caution">
    <text evidence="2">The sequence shown here is derived from an EMBL/GenBank/DDBJ whole genome shotgun (WGS) entry which is preliminary data.</text>
</comment>
<protein>
    <submittedName>
        <fullName evidence="2">AIPR family protein</fullName>
    </submittedName>
</protein>